<protein>
    <submittedName>
        <fullName evidence="3">Uncharacterized protein LOC107072072</fullName>
    </submittedName>
</protein>
<gene>
    <name evidence="3" type="primary">LOC107072072</name>
</gene>
<dbReference type="InterPro" id="IPR029160">
    <property type="entry name" value="UQCC4"/>
</dbReference>
<evidence type="ECO:0000256" key="1">
    <source>
        <dbReference type="SAM" id="Phobius"/>
    </source>
</evidence>
<dbReference type="Pfam" id="PF15013">
    <property type="entry name" value="CCSMST1"/>
    <property type="match status" value="1"/>
</dbReference>
<accession>A0ABM1J3X3</accession>
<evidence type="ECO:0000313" key="3">
    <source>
        <dbReference type="RefSeq" id="XP_015187160.1"/>
    </source>
</evidence>
<dbReference type="Proteomes" id="UP000694924">
    <property type="component" value="Unplaced"/>
</dbReference>
<keyword evidence="1" id="KW-0812">Transmembrane</keyword>
<proteinExistence type="predicted"/>
<evidence type="ECO:0000313" key="2">
    <source>
        <dbReference type="Proteomes" id="UP000694924"/>
    </source>
</evidence>
<keyword evidence="2" id="KW-1185">Reference proteome</keyword>
<sequence>MNMLTQLVKVSLQNQCKRNFLARQPSLCNNLQNKLLQSNRKASSKNKTVDDENLDEPIKYSTSKAATWLAAETRSPMMDRHPQESNVIVISLSIFFIYFFILREENDLDLLLEKPLSETVPGIITPNTPDS</sequence>
<reference evidence="3" key="1">
    <citation type="submission" date="2025-08" db="UniProtKB">
        <authorList>
            <consortium name="RefSeq"/>
        </authorList>
    </citation>
    <scope>IDENTIFICATION</scope>
    <source>
        <tissue evidence="3">Whole body</tissue>
    </source>
</reference>
<dbReference type="GeneID" id="107072072"/>
<keyword evidence="1" id="KW-0472">Membrane</keyword>
<organism evidence="2 3">
    <name type="scientific">Polistes dominula</name>
    <name type="common">European paper wasp</name>
    <name type="synonym">Vespa dominula</name>
    <dbReference type="NCBI Taxonomy" id="743375"/>
    <lineage>
        <taxon>Eukaryota</taxon>
        <taxon>Metazoa</taxon>
        <taxon>Ecdysozoa</taxon>
        <taxon>Arthropoda</taxon>
        <taxon>Hexapoda</taxon>
        <taxon>Insecta</taxon>
        <taxon>Pterygota</taxon>
        <taxon>Neoptera</taxon>
        <taxon>Endopterygota</taxon>
        <taxon>Hymenoptera</taxon>
        <taxon>Apocrita</taxon>
        <taxon>Aculeata</taxon>
        <taxon>Vespoidea</taxon>
        <taxon>Vespidae</taxon>
        <taxon>Polistinae</taxon>
        <taxon>Polistini</taxon>
        <taxon>Polistes</taxon>
    </lineage>
</organism>
<dbReference type="PANTHER" id="PTHR35268">
    <property type="entry name" value="PROTEIN CCSMST1"/>
    <property type="match status" value="1"/>
</dbReference>
<keyword evidence="1" id="KW-1133">Transmembrane helix</keyword>
<dbReference type="RefSeq" id="XP_015187160.1">
    <property type="nucleotide sequence ID" value="XM_015331674.1"/>
</dbReference>
<name>A0ABM1J3X3_POLDO</name>
<feature type="transmembrane region" description="Helical" evidence="1">
    <location>
        <begin position="85"/>
        <end position="102"/>
    </location>
</feature>
<dbReference type="PANTHER" id="PTHR35268:SF1">
    <property type="entry name" value="UBIQUINOL-CYTOCHROME-C REDUCTASE COMPLEX ASSEMBLY FACTOR 4"/>
    <property type="match status" value="1"/>
</dbReference>